<reference evidence="1 2" key="1">
    <citation type="journal article" date="2021" name="Int. J. Syst. Evol. Microbiol.">
        <title>Bradyrhizobium septentrionale sp. nov. (sv. septentrionale) and Bradyrhizobium quebecense sp. nov. (sv. septentrionale) associated with legumes native to Canada possess rearranged symbiosis genes and numerous insertion sequences.</title>
        <authorList>
            <person name="Bromfield E.S.P."/>
            <person name="Cloutier S."/>
        </authorList>
    </citation>
    <scope>NUCLEOTIDE SEQUENCE [LARGE SCALE GENOMIC DNA]</scope>
    <source>
        <strain evidence="1 2">12S5</strain>
    </source>
</reference>
<gene>
    <name evidence="1" type="ORF">J4P68_0012375</name>
</gene>
<evidence type="ECO:0000313" key="2">
    <source>
        <dbReference type="Proteomes" id="UP000692816"/>
    </source>
</evidence>
<name>A0ACD3VG82_9BRAD</name>
<keyword evidence="2" id="KW-1185">Reference proteome</keyword>
<organism evidence="1 2">
    <name type="scientific">Bradyrhizobium quebecense</name>
    <dbReference type="NCBI Taxonomy" id="2748629"/>
    <lineage>
        <taxon>Bacteria</taxon>
        <taxon>Pseudomonadati</taxon>
        <taxon>Pseudomonadota</taxon>
        <taxon>Alphaproteobacteria</taxon>
        <taxon>Hyphomicrobiales</taxon>
        <taxon>Nitrobacteraceae</taxon>
        <taxon>Bradyrhizobium</taxon>
    </lineage>
</organism>
<evidence type="ECO:0000313" key="1">
    <source>
        <dbReference type="EMBL" id="UGY05474.1"/>
    </source>
</evidence>
<dbReference type="Proteomes" id="UP000692816">
    <property type="component" value="Chromosome"/>
</dbReference>
<protein>
    <submittedName>
        <fullName evidence="1">Uncharacterized protein</fullName>
    </submittedName>
</protein>
<proteinExistence type="predicted"/>
<sequence length="124" mass="13637">MLSSRPNEGLPMHPAAKLQLARIADEFARWRAIAEAERPPAPAWWWGPAFEMRNAAEPLPAALSRRFRLPDGASFAEASAALRQTLAGQAIPSWPYDFSRLIASTDSDVRDLPVQPSDDSAFPP</sequence>
<accession>A0ACD3VG82</accession>
<dbReference type="EMBL" id="CP088282">
    <property type="protein sequence ID" value="UGY05474.1"/>
    <property type="molecule type" value="Genomic_DNA"/>
</dbReference>